<protein>
    <submittedName>
        <fullName evidence="2">SDR family oxidoreductase</fullName>
    </submittedName>
</protein>
<dbReference type="PRINTS" id="PR00081">
    <property type="entry name" value="GDHRDH"/>
</dbReference>
<dbReference type="Proteomes" id="UP000281343">
    <property type="component" value="Unassembled WGS sequence"/>
</dbReference>
<dbReference type="InterPro" id="IPR050259">
    <property type="entry name" value="SDR"/>
</dbReference>
<gene>
    <name evidence="2" type="ORF">D9R08_07945</name>
</gene>
<accession>A0A3L9Y1J9</accession>
<proteinExistence type="inferred from homology"/>
<sequence length="255" mass="26343">MELGITGKRALVLGASRGLGRAIAEGLAAEGVKVFAAARSVDRITDWSADLPNVTPMRVDLADHASVAQLAETLLSAGGVDILVTNSGGPAPGPAATAARSDWIAQFEAMAANIFDLSARLLPGMRERGWGRIICITSSGVEQPIPNLALSNGIRSAVVGWAKTLAAEVAADGVTVNAVLPGRIHTDRVDELDAAAAKRSGKPVEDIKSASAASIPMGRYGKPSEFADMVVFLASERASYVTGSRVRIDGGSIRS</sequence>
<keyword evidence="3" id="KW-1185">Reference proteome</keyword>
<dbReference type="Pfam" id="PF13561">
    <property type="entry name" value="adh_short_C2"/>
    <property type="match status" value="1"/>
</dbReference>
<dbReference type="FunFam" id="3.40.50.720:FF:000084">
    <property type="entry name" value="Short-chain dehydrogenase reductase"/>
    <property type="match status" value="1"/>
</dbReference>
<dbReference type="SUPFAM" id="SSF51735">
    <property type="entry name" value="NAD(P)-binding Rossmann-fold domains"/>
    <property type="match status" value="1"/>
</dbReference>
<dbReference type="PANTHER" id="PTHR42879">
    <property type="entry name" value="3-OXOACYL-(ACYL-CARRIER-PROTEIN) REDUCTASE"/>
    <property type="match status" value="1"/>
</dbReference>
<evidence type="ECO:0000313" key="2">
    <source>
        <dbReference type="EMBL" id="RMA42711.1"/>
    </source>
</evidence>
<reference evidence="2 3" key="1">
    <citation type="submission" date="2018-10" db="EMBL/GenBank/DDBJ databases">
        <authorList>
            <person name="Jung H.S."/>
            <person name="Jeon C.O."/>
        </authorList>
    </citation>
    <scope>NUCLEOTIDE SEQUENCE [LARGE SCALE GENOMIC DNA]</scope>
    <source>
        <strain evidence="2 3">MA-7-27</strain>
    </source>
</reference>
<dbReference type="OrthoDB" id="9804774at2"/>
<dbReference type="RefSeq" id="WP_121897495.1">
    <property type="nucleotide sequence ID" value="NZ_RCNT01000003.1"/>
</dbReference>
<evidence type="ECO:0000313" key="3">
    <source>
        <dbReference type="Proteomes" id="UP000281343"/>
    </source>
</evidence>
<dbReference type="InterPro" id="IPR036291">
    <property type="entry name" value="NAD(P)-bd_dom_sf"/>
</dbReference>
<dbReference type="PANTHER" id="PTHR42879:SF6">
    <property type="entry name" value="NADPH-DEPENDENT REDUCTASE BACG"/>
    <property type="match status" value="1"/>
</dbReference>
<dbReference type="Gene3D" id="3.40.50.720">
    <property type="entry name" value="NAD(P)-binding Rossmann-like Domain"/>
    <property type="match status" value="1"/>
</dbReference>
<dbReference type="EMBL" id="RCNT01000003">
    <property type="protein sequence ID" value="RMA42711.1"/>
    <property type="molecule type" value="Genomic_DNA"/>
</dbReference>
<dbReference type="AlphaFoldDB" id="A0A3L9Y1J9"/>
<comment type="similarity">
    <text evidence="1">Belongs to the short-chain dehydrogenases/reductases (SDR) family.</text>
</comment>
<evidence type="ECO:0000256" key="1">
    <source>
        <dbReference type="ARBA" id="ARBA00006484"/>
    </source>
</evidence>
<organism evidence="2 3">
    <name type="scientific">Rhodophyticola porphyridii</name>
    <dbReference type="NCBI Taxonomy" id="1852017"/>
    <lineage>
        <taxon>Bacteria</taxon>
        <taxon>Pseudomonadati</taxon>
        <taxon>Pseudomonadota</taxon>
        <taxon>Alphaproteobacteria</taxon>
        <taxon>Rhodobacterales</taxon>
        <taxon>Roseobacteraceae</taxon>
        <taxon>Rhodophyticola</taxon>
    </lineage>
</organism>
<dbReference type="InterPro" id="IPR002347">
    <property type="entry name" value="SDR_fam"/>
</dbReference>
<comment type="caution">
    <text evidence="2">The sequence shown here is derived from an EMBL/GenBank/DDBJ whole genome shotgun (WGS) entry which is preliminary data.</text>
</comment>
<name>A0A3L9Y1J9_9RHOB</name>